<dbReference type="Gene3D" id="3.40.50.1820">
    <property type="entry name" value="alpha/beta hydrolase"/>
    <property type="match status" value="1"/>
</dbReference>
<organism evidence="2 3">
    <name type="scientific">Noviherbaspirillum galbum</name>
    <dbReference type="NCBI Taxonomy" id="2709383"/>
    <lineage>
        <taxon>Bacteria</taxon>
        <taxon>Pseudomonadati</taxon>
        <taxon>Pseudomonadota</taxon>
        <taxon>Betaproteobacteria</taxon>
        <taxon>Burkholderiales</taxon>
        <taxon>Oxalobacteraceae</taxon>
        <taxon>Noviherbaspirillum</taxon>
    </lineage>
</organism>
<dbReference type="InterPro" id="IPR029058">
    <property type="entry name" value="AB_hydrolase_fold"/>
</dbReference>
<gene>
    <name evidence="2" type="ORF">G3574_11900</name>
</gene>
<accession>A0A6B3SLS8</accession>
<reference evidence="2 3" key="1">
    <citation type="submission" date="2020-02" db="EMBL/GenBank/DDBJ databases">
        <authorList>
            <person name="Kim M.K."/>
        </authorList>
    </citation>
    <scope>NUCLEOTIDE SEQUENCE [LARGE SCALE GENOMIC DNA]</scope>
    <source>
        <strain evidence="2 3">17J57-3</strain>
    </source>
</reference>
<dbReference type="InterPro" id="IPR050228">
    <property type="entry name" value="Carboxylesterase_BioH"/>
</dbReference>
<dbReference type="EMBL" id="JAAIVB010000037">
    <property type="protein sequence ID" value="NEX61784.1"/>
    <property type="molecule type" value="Genomic_DNA"/>
</dbReference>
<dbReference type="GO" id="GO:0016787">
    <property type="term" value="F:hydrolase activity"/>
    <property type="evidence" value="ECO:0007669"/>
    <property type="project" value="UniProtKB-KW"/>
</dbReference>
<feature type="domain" description="AB hydrolase-1" evidence="1">
    <location>
        <begin position="8"/>
        <end position="254"/>
    </location>
</feature>
<dbReference type="Pfam" id="PF12697">
    <property type="entry name" value="Abhydrolase_6"/>
    <property type="match status" value="1"/>
</dbReference>
<dbReference type="PANTHER" id="PTHR43194">
    <property type="entry name" value="HYDROLASE ALPHA/BETA FOLD FAMILY"/>
    <property type="match status" value="1"/>
</dbReference>
<keyword evidence="2" id="KW-0378">Hydrolase</keyword>
<dbReference type="PANTHER" id="PTHR43194:SF2">
    <property type="entry name" value="PEROXISOMAL MEMBRANE PROTEIN LPX1"/>
    <property type="match status" value="1"/>
</dbReference>
<sequence length="269" mass="29751">MSKPDLHFAHANSFPAGTYRVFFQHLEKHYRVQALPIHAHDPRYPVSDGWPGLVKELEDDLARRYDKPVILVGHSLGGMLSLMAAKARPDLVRCVVLVDSPVVAGWRALVLRAAKRTGLDIHVSPAKFSVKRRNLWPDAQAAHAHFTSKPMFAAWAPGVLQDYMEHGLVAREEGVRLRFRPEIETAVYRTLPHHVGRLARPGFPVPVGFVGGTDSVECRQAGLGATRRLVGRHFVQIKGGHLVPMEAPAETARAVHSMIGSLLQHGPKD</sequence>
<dbReference type="AlphaFoldDB" id="A0A6B3SLS8"/>
<dbReference type="Proteomes" id="UP000482155">
    <property type="component" value="Unassembled WGS sequence"/>
</dbReference>
<comment type="caution">
    <text evidence="2">The sequence shown here is derived from an EMBL/GenBank/DDBJ whole genome shotgun (WGS) entry which is preliminary data.</text>
</comment>
<dbReference type="SUPFAM" id="SSF53474">
    <property type="entry name" value="alpha/beta-Hydrolases"/>
    <property type="match status" value="1"/>
</dbReference>
<protein>
    <submittedName>
        <fullName evidence="2">Alpha/beta hydrolase</fullName>
    </submittedName>
</protein>
<proteinExistence type="predicted"/>
<evidence type="ECO:0000313" key="3">
    <source>
        <dbReference type="Proteomes" id="UP000482155"/>
    </source>
</evidence>
<name>A0A6B3SLS8_9BURK</name>
<evidence type="ECO:0000313" key="2">
    <source>
        <dbReference type="EMBL" id="NEX61784.1"/>
    </source>
</evidence>
<keyword evidence="3" id="KW-1185">Reference proteome</keyword>
<dbReference type="RefSeq" id="WP_163963315.1">
    <property type="nucleotide sequence ID" value="NZ_JAAIVB010000037.1"/>
</dbReference>
<evidence type="ECO:0000259" key="1">
    <source>
        <dbReference type="Pfam" id="PF12697"/>
    </source>
</evidence>
<dbReference type="InterPro" id="IPR000073">
    <property type="entry name" value="AB_hydrolase_1"/>
</dbReference>